<name>A0A9N9YFX8_9HYPO</name>
<keyword evidence="2" id="KW-1185">Reference proteome</keyword>
<dbReference type="Proteomes" id="UP000696573">
    <property type="component" value="Unassembled WGS sequence"/>
</dbReference>
<protein>
    <submittedName>
        <fullName evidence="1">Uncharacterized protein</fullName>
    </submittedName>
</protein>
<accession>A0A9N9YFX8</accession>
<sequence>MGWLSAAVKIKQSPMLDQTEAKYQTLGAPDPWAVLPGFVGRRYGKEAAANQKAAGGRSGKRYDEYGWERWSHRTASRYALAFVSDCNNAIGCRLDRAQS</sequence>
<evidence type="ECO:0000313" key="1">
    <source>
        <dbReference type="EMBL" id="CAH0017528.1"/>
    </source>
</evidence>
<evidence type="ECO:0000313" key="2">
    <source>
        <dbReference type="Proteomes" id="UP000696573"/>
    </source>
</evidence>
<dbReference type="AlphaFoldDB" id="A0A9N9YFX8"/>
<gene>
    <name evidence="1" type="ORF">CRHIZ90672A_00007225</name>
</gene>
<proteinExistence type="predicted"/>
<comment type="caution">
    <text evidence="1">The sequence shown here is derived from an EMBL/GenBank/DDBJ whole genome shotgun (WGS) entry which is preliminary data.</text>
</comment>
<organism evidence="1 2">
    <name type="scientific">Clonostachys rhizophaga</name>
    <dbReference type="NCBI Taxonomy" id="160324"/>
    <lineage>
        <taxon>Eukaryota</taxon>
        <taxon>Fungi</taxon>
        <taxon>Dikarya</taxon>
        <taxon>Ascomycota</taxon>
        <taxon>Pezizomycotina</taxon>
        <taxon>Sordariomycetes</taxon>
        <taxon>Hypocreomycetidae</taxon>
        <taxon>Hypocreales</taxon>
        <taxon>Bionectriaceae</taxon>
        <taxon>Clonostachys</taxon>
    </lineage>
</organism>
<dbReference type="EMBL" id="CABFNQ020000506">
    <property type="protein sequence ID" value="CAH0017528.1"/>
    <property type="molecule type" value="Genomic_DNA"/>
</dbReference>
<reference evidence="1" key="1">
    <citation type="submission" date="2021-10" db="EMBL/GenBank/DDBJ databases">
        <authorList>
            <person name="Piombo E."/>
        </authorList>
    </citation>
    <scope>NUCLEOTIDE SEQUENCE</scope>
</reference>